<comment type="caution">
    <text evidence="2">The sequence shown here is derived from an EMBL/GenBank/DDBJ whole genome shotgun (WGS) entry which is preliminary data.</text>
</comment>
<dbReference type="EMBL" id="JASJQH010000011">
    <property type="protein sequence ID" value="KAK9768606.1"/>
    <property type="molecule type" value="Genomic_DNA"/>
</dbReference>
<name>A0ABR2X4F2_9FUNG</name>
<feature type="compositionally biased region" description="Low complexity" evidence="1">
    <location>
        <begin position="15"/>
        <end position="32"/>
    </location>
</feature>
<dbReference type="Proteomes" id="UP001479436">
    <property type="component" value="Unassembled WGS sequence"/>
</dbReference>
<organism evidence="2 3">
    <name type="scientific">Basidiobolus ranarum</name>
    <dbReference type="NCBI Taxonomy" id="34480"/>
    <lineage>
        <taxon>Eukaryota</taxon>
        <taxon>Fungi</taxon>
        <taxon>Fungi incertae sedis</taxon>
        <taxon>Zoopagomycota</taxon>
        <taxon>Entomophthoromycotina</taxon>
        <taxon>Basidiobolomycetes</taxon>
        <taxon>Basidiobolales</taxon>
        <taxon>Basidiobolaceae</taxon>
        <taxon>Basidiobolus</taxon>
    </lineage>
</organism>
<reference evidence="2 3" key="1">
    <citation type="submission" date="2023-04" db="EMBL/GenBank/DDBJ databases">
        <title>Genome of Basidiobolus ranarum AG-B5.</title>
        <authorList>
            <person name="Stajich J.E."/>
            <person name="Carter-House D."/>
            <person name="Gryganskyi A."/>
        </authorList>
    </citation>
    <scope>NUCLEOTIDE SEQUENCE [LARGE SCALE GENOMIC DNA]</scope>
    <source>
        <strain evidence="2 3">AG-B5</strain>
    </source>
</reference>
<sequence length="106" mass="11521">MPPVTRSAARAAEQSTSKTNTRKTSTTKANSAQLSTLSATREAEESETLLNYVAPRHRLLEWLSLKGIAGVALDNGRLLSLLQELYLQKGCQVVARGRPCELIGIL</sequence>
<feature type="region of interest" description="Disordered" evidence="1">
    <location>
        <begin position="1"/>
        <end position="45"/>
    </location>
</feature>
<evidence type="ECO:0000313" key="2">
    <source>
        <dbReference type="EMBL" id="KAK9768606.1"/>
    </source>
</evidence>
<keyword evidence="3" id="KW-1185">Reference proteome</keyword>
<protein>
    <submittedName>
        <fullName evidence="2">Uncharacterized protein</fullName>
    </submittedName>
</protein>
<accession>A0ABR2X4F2</accession>
<gene>
    <name evidence="2" type="ORF">K7432_000593</name>
</gene>
<evidence type="ECO:0000256" key="1">
    <source>
        <dbReference type="SAM" id="MobiDB-lite"/>
    </source>
</evidence>
<evidence type="ECO:0000313" key="3">
    <source>
        <dbReference type="Proteomes" id="UP001479436"/>
    </source>
</evidence>
<proteinExistence type="predicted"/>